<dbReference type="RefSeq" id="WP_223103388.1">
    <property type="nucleotide sequence ID" value="NZ_CP061913.1"/>
</dbReference>
<sequence length="95" mass="10377">MTDEQARVLARGGNIAVTWLDGRAFPGIHVQGDTFAGLCRQIAEAASRLRHTGGDSEASDDLGYAVEEMAGMVRFYESALAERDIRRPYHHDDAG</sequence>
<organism evidence="1 2">
    <name type="scientific">Dactylosporangium vinaceum</name>
    <dbReference type="NCBI Taxonomy" id="53362"/>
    <lineage>
        <taxon>Bacteria</taxon>
        <taxon>Bacillati</taxon>
        <taxon>Actinomycetota</taxon>
        <taxon>Actinomycetes</taxon>
        <taxon>Micromonosporales</taxon>
        <taxon>Micromonosporaceae</taxon>
        <taxon>Dactylosporangium</taxon>
    </lineage>
</organism>
<evidence type="ECO:0000313" key="1">
    <source>
        <dbReference type="EMBL" id="MFB9445255.1"/>
    </source>
</evidence>
<evidence type="ECO:0000313" key="2">
    <source>
        <dbReference type="Proteomes" id="UP001589608"/>
    </source>
</evidence>
<proteinExistence type="predicted"/>
<dbReference type="EMBL" id="JBHMCA010000042">
    <property type="protein sequence ID" value="MFB9445255.1"/>
    <property type="molecule type" value="Genomic_DNA"/>
</dbReference>
<reference evidence="1 2" key="1">
    <citation type="submission" date="2024-09" db="EMBL/GenBank/DDBJ databases">
        <authorList>
            <person name="Sun Q."/>
            <person name="Mori K."/>
        </authorList>
    </citation>
    <scope>NUCLEOTIDE SEQUENCE [LARGE SCALE GENOMIC DNA]</scope>
    <source>
        <strain evidence="1 2">JCM 3307</strain>
    </source>
</reference>
<keyword evidence="2" id="KW-1185">Reference proteome</keyword>
<protein>
    <submittedName>
        <fullName evidence="1">DUF6959 family protein</fullName>
    </submittedName>
</protein>
<gene>
    <name evidence="1" type="ORF">ACFFTR_19445</name>
</gene>
<dbReference type="Pfam" id="PF22281">
    <property type="entry name" value="DUF6959"/>
    <property type="match status" value="1"/>
</dbReference>
<dbReference type="InterPro" id="IPR053801">
    <property type="entry name" value="DUF6959"/>
</dbReference>
<accession>A0ABV5M8Q0</accession>
<dbReference type="Proteomes" id="UP001589608">
    <property type="component" value="Unassembled WGS sequence"/>
</dbReference>
<name>A0ABV5M8Q0_9ACTN</name>
<comment type="caution">
    <text evidence="1">The sequence shown here is derived from an EMBL/GenBank/DDBJ whole genome shotgun (WGS) entry which is preliminary data.</text>
</comment>